<gene>
    <name evidence="7" type="ORF">BXYJ_LOCUS3739</name>
</gene>
<keyword evidence="3 5" id="KW-1133">Transmembrane helix</keyword>
<feature type="transmembrane region" description="Helical" evidence="5">
    <location>
        <begin position="71"/>
        <end position="90"/>
    </location>
</feature>
<dbReference type="AlphaFoldDB" id="A0A1I7RPD9"/>
<dbReference type="Gene3D" id="1.20.1070.10">
    <property type="entry name" value="Rhodopsin 7-helix transmembrane proteins"/>
    <property type="match status" value="1"/>
</dbReference>
<dbReference type="OrthoDB" id="5864054at2759"/>
<evidence type="ECO:0000313" key="7">
    <source>
        <dbReference type="EMBL" id="CAD5214857.1"/>
    </source>
</evidence>
<dbReference type="SUPFAM" id="SSF81321">
    <property type="entry name" value="Family A G protein-coupled receptor-like"/>
    <property type="match status" value="1"/>
</dbReference>
<evidence type="ECO:0000256" key="1">
    <source>
        <dbReference type="ARBA" id="ARBA00004370"/>
    </source>
</evidence>
<reference evidence="8" key="2">
    <citation type="submission" date="2020-08" db="EMBL/GenBank/DDBJ databases">
        <authorList>
            <person name="Kikuchi T."/>
        </authorList>
    </citation>
    <scope>NUCLEOTIDE SEQUENCE</scope>
    <source>
        <strain evidence="7">Ka4C1</strain>
    </source>
</reference>
<evidence type="ECO:0000256" key="5">
    <source>
        <dbReference type="SAM" id="Phobius"/>
    </source>
</evidence>
<dbReference type="EMBL" id="CAJFCV020000002">
    <property type="protein sequence ID" value="CAG9095861.1"/>
    <property type="molecule type" value="Genomic_DNA"/>
</dbReference>
<feature type="transmembrane region" description="Helical" evidence="5">
    <location>
        <begin position="254"/>
        <end position="275"/>
    </location>
</feature>
<dbReference type="Proteomes" id="UP000659654">
    <property type="component" value="Unassembled WGS sequence"/>
</dbReference>
<dbReference type="EMBL" id="CAJFDI010000002">
    <property type="protein sequence ID" value="CAD5214857.1"/>
    <property type="molecule type" value="Genomic_DNA"/>
</dbReference>
<dbReference type="eggNOG" id="ENOG502SHKI">
    <property type="taxonomic scope" value="Eukaryota"/>
</dbReference>
<dbReference type="WBParaSite" id="BXY_0258000.1">
    <property type="protein sequence ID" value="BXY_0258000.1"/>
    <property type="gene ID" value="BXY_0258000"/>
</dbReference>
<sequence length="330" mass="37697">MSCEQDQPLFDLSDNATLTFLNTLHDFKTNYGTIHRYVALILCLGGLVINCIHICILTLPRMRNSSVHTTLTCIALADIGTMTSYLIYLTRFEYFSSTQGYAYAWALFLQVHAVLSIALHALSIYLVTLMAFLRLMAMNAGQSKWMKPRLALTASLFVTITVFTICIPTFLAHEVKQNSAAYYNVGFSALFMENGCNLLKLNLWLTGIFLKAVPCFLLMCFTAALLRRLRANDKKRQLLFHGESRRSNSDRVTYMLLLMVFVFLVTELPQGLFAILNAMFTYQFHRYVYVCFADLLDILSLINCYVCFSVYTATSSTYRQTLLMLVPWRN</sequence>
<name>A0A1I7RPD9_BURXY</name>
<keyword evidence="10" id="KW-1185">Reference proteome</keyword>
<feature type="transmembrane region" description="Helical" evidence="5">
    <location>
        <begin position="287"/>
        <end position="311"/>
    </location>
</feature>
<dbReference type="GO" id="GO:0008528">
    <property type="term" value="F:G protein-coupled peptide receptor activity"/>
    <property type="evidence" value="ECO:0007669"/>
    <property type="project" value="InterPro"/>
</dbReference>
<dbReference type="PROSITE" id="PS50262">
    <property type="entry name" value="G_PROTEIN_RECEP_F1_2"/>
    <property type="match status" value="1"/>
</dbReference>
<dbReference type="Pfam" id="PF10324">
    <property type="entry name" value="7TM_GPCR_Srw"/>
    <property type="match status" value="1"/>
</dbReference>
<dbReference type="Proteomes" id="UP000582659">
    <property type="component" value="Unassembled WGS sequence"/>
</dbReference>
<evidence type="ECO:0000259" key="6">
    <source>
        <dbReference type="PROSITE" id="PS50262"/>
    </source>
</evidence>
<keyword evidence="2 5" id="KW-0812">Transmembrane</keyword>
<comment type="subcellular location">
    <subcellularLocation>
        <location evidence="1">Membrane</location>
    </subcellularLocation>
</comment>
<feature type="transmembrane region" description="Helical" evidence="5">
    <location>
        <begin position="150"/>
        <end position="171"/>
    </location>
</feature>
<dbReference type="GO" id="GO:0005886">
    <property type="term" value="C:plasma membrane"/>
    <property type="evidence" value="ECO:0007669"/>
    <property type="project" value="TreeGrafter"/>
</dbReference>
<feature type="transmembrane region" description="Helical" evidence="5">
    <location>
        <begin position="203"/>
        <end position="226"/>
    </location>
</feature>
<dbReference type="SMR" id="A0A1I7RPD9"/>
<dbReference type="InterPro" id="IPR053219">
    <property type="entry name" value="GPCR_Dmsr-1"/>
</dbReference>
<dbReference type="PANTHER" id="PTHR46273:SF6">
    <property type="entry name" value="G-PROTEIN COUPLED RECEPTORS FAMILY 1 PROFILE DOMAIN-CONTAINING PROTEIN"/>
    <property type="match status" value="1"/>
</dbReference>
<evidence type="ECO:0000313" key="8">
    <source>
        <dbReference type="EMBL" id="CAG9095861.1"/>
    </source>
</evidence>
<accession>A0A1I7RPD9</accession>
<dbReference type="Proteomes" id="UP000095284">
    <property type="component" value="Unplaced"/>
</dbReference>
<evidence type="ECO:0000313" key="11">
    <source>
        <dbReference type="WBParaSite" id="BXY_0258000.1"/>
    </source>
</evidence>
<dbReference type="InterPro" id="IPR019427">
    <property type="entry name" value="7TM_GPCR_serpentine_rcpt_Srw"/>
</dbReference>
<proteinExistence type="predicted"/>
<dbReference type="CDD" id="cd14978">
    <property type="entry name" value="7tmA_FMRFamide_R-like"/>
    <property type="match status" value="1"/>
</dbReference>
<evidence type="ECO:0000256" key="4">
    <source>
        <dbReference type="ARBA" id="ARBA00023136"/>
    </source>
</evidence>
<protein>
    <submittedName>
        <fullName evidence="7">(pine wood nematode) hypothetical protein</fullName>
    </submittedName>
    <submittedName>
        <fullName evidence="11">G_PROTEIN_RECEP_F1_2 domain-containing protein</fullName>
    </submittedName>
</protein>
<feature type="domain" description="G-protein coupled receptors family 1 profile" evidence="6">
    <location>
        <begin position="49"/>
        <end position="311"/>
    </location>
</feature>
<feature type="transmembrane region" description="Helical" evidence="5">
    <location>
        <begin position="37"/>
        <end position="59"/>
    </location>
</feature>
<evidence type="ECO:0000256" key="2">
    <source>
        <dbReference type="ARBA" id="ARBA00022692"/>
    </source>
</evidence>
<evidence type="ECO:0000313" key="10">
    <source>
        <dbReference type="Proteomes" id="UP000659654"/>
    </source>
</evidence>
<organism evidence="9 11">
    <name type="scientific">Bursaphelenchus xylophilus</name>
    <name type="common">Pinewood nematode worm</name>
    <name type="synonym">Aphelenchoides xylophilus</name>
    <dbReference type="NCBI Taxonomy" id="6326"/>
    <lineage>
        <taxon>Eukaryota</taxon>
        <taxon>Metazoa</taxon>
        <taxon>Ecdysozoa</taxon>
        <taxon>Nematoda</taxon>
        <taxon>Chromadorea</taxon>
        <taxon>Rhabditida</taxon>
        <taxon>Tylenchina</taxon>
        <taxon>Tylenchomorpha</taxon>
        <taxon>Aphelenchoidea</taxon>
        <taxon>Aphelenchoididae</taxon>
        <taxon>Bursaphelenchus</taxon>
    </lineage>
</organism>
<dbReference type="PANTHER" id="PTHR46273">
    <property type="entry name" value="MYOSUPPRESSIN RECEPTOR 1, ISOFORM B-RELATED"/>
    <property type="match status" value="1"/>
</dbReference>
<dbReference type="InterPro" id="IPR017452">
    <property type="entry name" value="GPCR_Rhodpsn_7TM"/>
</dbReference>
<evidence type="ECO:0000256" key="3">
    <source>
        <dbReference type="ARBA" id="ARBA00022989"/>
    </source>
</evidence>
<keyword evidence="4 5" id="KW-0472">Membrane</keyword>
<feature type="transmembrane region" description="Helical" evidence="5">
    <location>
        <begin position="102"/>
        <end position="129"/>
    </location>
</feature>
<reference evidence="11" key="1">
    <citation type="submission" date="2016-11" db="UniProtKB">
        <authorList>
            <consortium name="WormBaseParasite"/>
        </authorList>
    </citation>
    <scope>IDENTIFICATION</scope>
</reference>
<evidence type="ECO:0000313" key="9">
    <source>
        <dbReference type="Proteomes" id="UP000095284"/>
    </source>
</evidence>